<evidence type="ECO:0000313" key="2">
    <source>
        <dbReference type="EMBL" id="MBM9510673.1"/>
    </source>
</evidence>
<feature type="region of interest" description="Disordered" evidence="1">
    <location>
        <begin position="194"/>
        <end position="228"/>
    </location>
</feature>
<organism evidence="2 3">
    <name type="scientific">Actinacidiphila acididurans</name>
    <dbReference type="NCBI Taxonomy" id="2784346"/>
    <lineage>
        <taxon>Bacteria</taxon>
        <taxon>Bacillati</taxon>
        <taxon>Actinomycetota</taxon>
        <taxon>Actinomycetes</taxon>
        <taxon>Kitasatosporales</taxon>
        <taxon>Streptomycetaceae</taxon>
        <taxon>Actinacidiphila</taxon>
    </lineage>
</organism>
<evidence type="ECO:0000313" key="3">
    <source>
        <dbReference type="Proteomes" id="UP000749040"/>
    </source>
</evidence>
<reference evidence="2 3" key="1">
    <citation type="submission" date="2021-01" db="EMBL/GenBank/DDBJ databases">
        <title>Streptomyces acididurans sp. nov., isolated from a peat swamp forest soil.</title>
        <authorList>
            <person name="Chantavorakit T."/>
            <person name="Duangmal K."/>
        </authorList>
    </citation>
    <scope>NUCLEOTIDE SEQUENCE [LARGE SCALE GENOMIC DNA]</scope>
    <source>
        <strain evidence="2 3">KK5PA1</strain>
    </source>
</reference>
<keyword evidence="3" id="KW-1185">Reference proteome</keyword>
<name>A0ABS2U4W8_9ACTN</name>
<gene>
    <name evidence="2" type="ORF">ITX44_40150</name>
</gene>
<comment type="caution">
    <text evidence="2">The sequence shown here is derived from an EMBL/GenBank/DDBJ whole genome shotgun (WGS) entry which is preliminary data.</text>
</comment>
<protein>
    <submittedName>
        <fullName evidence="2">Tellurium resistance protein</fullName>
    </submittedName>
</protein>
<feature type="compositionally biased region" description="Gly residues" evidence="1">
    <location>
        <begin position="196"/>
        <end position="205"/>
    </location>
</feature>
<sequence length="228" mass="24378">MASRPVHFIWLLDCSSSMSVNGKIAELNFAIREAIPEMRKAAEENPAADLLVRAITFNDGASWRVEKPTSVHDFTWKDDATTAGWTSLGAALKLAATVLDMPPMPERALRPVLALVSDGQPTDDWRAGMRAVDATPWGKRAVRVAVGIGQDADKAVLKEFLADPEREPLLASNPQQLVRAIRWASTMAIRASSTPAGGGAGGGGNVQLTKNVAPPPVITSADDDDDVW</sequence>
<dbReference type="SUPFAM" id="SSF53300">
    <property type="entry name" value="vWA-like"/>
    <property type="match status" value="1"/>
</dbReference>
<proteinExistence type="predicted"/>
<dbReference type="Gene3D" id="3.40.50.410">
    <property type="entry name" value="von Willebrand factor, type A domain"/>
    <property type="match status" value="1"/>
</dbReference>
<dbReference type="EMBL" id="JADKYB010000046">
    <property type="protein sequence ID" value="MBM9510673.1"/>
    <property type="molecule type" value="Genomic_DNA"/>
</dbReference>
<evidence type="ECO:0000256" key="1">
    <source>
        <dbReference type="SAM" id="MobiDB-lite"/>
    </source>
</evidence>
<accession>A0ABS2U4W8</accession>
<dbReference type="InterPro" id="IPR036465">
    <property type="entry name" value="vWFA_dom_sf"/>
</dbReference>
<dbReference type="Proteomes" id="UP000749040">
    <property type="component" value="Unassembled WGS sequence"/>
</dbReference>